<dbReference type="InterPro" id="IPR035093">
    <property type="entry name" value="RelE/ParE_toxin_dom_sf"/>
</dbReference>
<evidence type="ECO:0000313" key="2">
    <source>
        <dbReference type="Proteomes" id="UP001171165"/>
    </source>
</evidence>
<dbReference type="EMBL" id="ABKSPD020000017">
    <property type="protein sequence ID" value="EKW9777758.1"/>
    <property type="molecule type" value="Genomic_DNA"/>
</dbReference>
<sequence length="109" mass="12155">MEILFENSRVKKICEQQKEAERKLGSLCAKKLRARISDLESASRVTDLVAGNPHPLKGDRDGQFALNLHGGYRLVFSPSNDPCPTKPDGGIDWGRVTIICIEFIGDYHD</sequence>
<dbReference type="SUPFAM" id="SSF143011">
    <property type="entry name" value="RelE-like"/>
    <property type="match status" value="1"/>
</dbReference>
<evidence type="ECO:0000313" key="1">
    <source>
        <dbReference type="EMBL" id="EKW9777758.1"/>
    </source>
</evidence>
<dbReference type="AlphaFoldDB" id="A0AAN4CCI3"/>
<proteinExistence type="predicted"/>
<dbReference type="Gene3D" id="3.30.2310.20">
    <property type="entry name" value="RelE-like"/>
    <property type="match status" value="1"/>
</dbReference>
<organism evidence="1 2">
    <name type="scientific">Proteus mirabilis</name>
    <dbReference type="NCBI Taxonomy" id="584"/>
    <lineage>
        <taxon>Bacteria</taxon>
        <taxon>Pseudomonadati</taxon>
        <taxon>Pseudomonadota</taxon>
        <taxon>Gammaproteobacteria</taxon>
        <taxon>Enterobacterales</taxon>
        <taxon>Morganellaceae</taxon>
        <taxon>Proteus</taxon>
    </lineage>
</organism>
<dbReference type="Proteomes" id="UP001171165">
    <property type="component" value="Unassembled WGS sequence"/>
</dbReference>
<evidence type="ECO:0008006" key="3">
    <source>
        <dbReference type="Google" id="ProtNLM"/>
    </source>
</evidence>
<protein>
    <recommendedName>
        <fullName evidence="3">Killer suppression protein HigA</fullName>
    </recommendedName>
</protein>
<comment type="caution">
    <text evidence="1">The sequence shown here is derived from an EMBL/GenBank/DDBJ whole genome shotgun (WGS) entry which is preliminary data.</text>
</comment>
<accession>A0AAN4CCI3</accession>
<reference evidence="1" key="1">
    <citation type="submission" date="2023-06" db="EMBL/GenBank/DDBJ databases">
        <authorList>
            <consortium name="Clinical and Environmental Microbiology Branch: Whole genome sequencing antimicrobial resistance pathogens in the healthcare setting"/>
        </authorList>
    </citation>
    <scope>NUCLEOTIDE SEQUENCE</scope>
    <source>
        <strain evidence="1">Microbial</strain>
    </source>
</reference>
<name>A0AAN4CCI3_PROMI</name>
<gene>
    <name evidence="1" type="ORF">PW210_003632</name>
</gene>
<dbReference type="RefSeq" id="WP_049200759.1">
    <property type="nucleotide sequence ID" value="NZ_CP029725.1"/>
</dbReference>